<comment type="caution">
    <text evidence="1">The sequence shown here is derived from an EMBL/GenBank/DDBJ whole genome shotgun (WGS) entry which is preliminary data.</text>
</comment>
<evidence type="ECO:0000313" key="2">
    <source>
        <dbReference type="Proteomes" id="UP001549031"/>
    </source>
</evidence>
<protein>
    <submittedName>
        <fullName evidence="1">Uncharacterized protein</fullName>
    </submittedName>
</protein>
<organism evidence="1 2">
    <name type="scientific">Pseudorhizobium tarimense</name>
    <dbReference type="NCBI Taxonomy" id="1079109"/>
    <lineage>
        <taxon>Bacteria</taxon>
        <taxon>Pseudomonadati</taxon>
        <taxon>Pseudomonadota</taxon>
        <taxon>Alphaproteobacteria</taxon>
        <taxon>Hyphomicrobiales</taxon>
        <taxon>Rhizobiaceae</taxon>
        <taxon>Rhizobium/Agrobacterium group</taxon>
        <taxon>Pseudorhizobium</taxon>
    </lineage>
</organism>
<proteinExistence type="predicted"/>
<dbReference type="Proteomes" id="UP001549031">
    <property type="component" value="Unassembled WGS sequence"/>
</dbReference>
<accession>A0ABV2H2K1</accession>
<keyword evidence="2" id="KW-1185">Reference proteome</keyword>
<sequence>MMLSPNTMHKQVDEEGGDLASFAASFCEAAHTAGAVEDPLQHCKIYRLKGANSVRHASNTKRWNLKRT</sequence>
<dbReference type="RefSeq" id="WP_247242963.1">
    <property type="nucleotide sequence ID" value="NZ_JALJRA010000003.1"/>
</dbReference>
<reference evidence="1 2" key="1">
    <citation type="submission" date="2024-06" db="EMBL/GenBank/DDBJ databases">
        <title>Genomic Encyclopedia of Type Strains, Phase IV (KMG-IV): sequencing the most valuable type-strain genomes for metagenomic binning, comparative biology and taxonomic classification.</title>
        <authorList>
            <person name="Goeker M."/>
        </authorList>
    </citation>
    <scope>NUCLEOTIDE SEQUENCE [LARGE SCALE GENOMIC DNA]</scope>
    <source>
        <strain evidence="1 2">DSM 105042</strain>
    </source>
</reference>
<evidence type="ECO:0000313" key="1">
    <source>
        <dbReference type="EMBL" id="MET3584760.1"/>
    </source>
</evidence>
<name>A0ABV2H2K1_9HYPH</name>
<dbReference type="EMBL" id="JBEPLJ010000003">
    <property type="protein sequence ID" value="MET3584760.1"/>
    <property type="molecule type" value="Genomic_DNA"/>
</dbReference>
<gene>
    <name evidence="1" type="ORF">ABID21_000861</name>
</gene>